<gene>
    <name evidence="2" type="ORF">K402DRAFT_438174</name>
</gene>
<dbReference type="EMBL" id="ML977141">
    <property type="protein sequence ID" value="KAF1990593.1"/>
    <property type="molecule type" value="Genomic_DNA"/>
</dbReference>
<dbReference type="Proteomes" id="UP000800041">
    <property type="component" value="Unassembled WGS sequence"/>
</dbReference>
<feature type="region of interest" description="Disordered" evidence="1">
    <location>
        <begin position="1"/>
        <end position="51"/>
    </location>
</feature>
<organism evidence="2 3">
    <name type="scientific">Aulographum hederae CBS 113979</name>
    <dbReference type="NCBI Taxonomy" id="1176131"/>
    <lineage>
        <taxon>Eukaryota</taxon>
        <taxon>Fungi</taxon>
        <taxon>Dikarya</taxon>
        <taxon>Ascomycota</taxon>
        <taxon>Pezizomycotina</taxon>
        <taxon>Dothideomycetes</taxon>
        <taxon>Pleosporomycetidae</taxon>
        <taxon>Aulographales</taxon>
        <taxon>Aulographaceae</taxon>
    </lineage>
</organism>
<evidence type="ECO:0000313" key="3">
    <source>
        <dbReference type="Proteomes" id="UP000800041"/>
    </source>
</evidence>
<feature type="region of interest" description="Disordered" evidence="1">
    <location>
        <begin position="110"/>
        <end position="135"/>
    </location>
</feature>
<proteinExistence type="predicted"/>
<accession>A0A6G1HBI6</accession>
<sequence length="223" mass="24227">MSSVFSASLEAQAHRHGRAERPTDSDRTIPGLAADSRSGGASDPRRTRNGKPVWIMGVSVGVPYACRVGGFVPRTNYDYEKHNQFEGLQSAGKPGLRELIVISEIRQEGWTPFPDGGGPGRATATPGPKSCKAHPFSSSVITSQYSNSDFAIPRPTSLSHTEHLKLPYSGVCLRSSCLAGLGLSSIHESDTWTTVPLHAADFLHKPHSNAGDLWEMYIREMQR</sequence>
<evidence type="ECO:0000256" key="1">
    <source>
        <dbReference type="SAM" id="MobiDB-lite"/>
    </source>
</evidence>
<keyword evidence="3" id="KW-1185">Reference proteome</keyword>
<evidence type="ECO:0000313" key="2">
    <source>
        <dbReference type="EMBL" id="KAF1990593.1"/>
    </source>
</evidence>
<dbReference type="AlphaFoldDB" id="A0A6G1HBI6"/>
<protein>
    <submittedName>
        <fullName evidence="2">Uncharacterized protein</fullName>
    </submittedName>
</protein>
<reference evidence="2" key="1">
    <citation type="journal article" date="2020" name="Stud. Mycol.">
        <title>101 Dothideomycetes genomes: a test case for predicting lifestyles and emergence of pathogens.</title>
        <authorList>
            <person name="Haridas S."/>
            <person name="Albert R."/>
            <person name="Binder M."/>
            <person name="Bloem J."/>
            <person name="Labutti K."/>
            <person name="Salamov A."/>
            <person name="Andreopoulos B."/>
            <person name="Baker S."/>
            <person name="Barry K."/>
            <person name="Bills G."/>
            <person name="Bluhm B."/>
            <person name="Cannon C."/>
            <person name="Castanera R."/>
            <person name="Culley D."/>
            <person name="Daum C."/>
            <person name="Ezra D."/>
            <person name="Gonzalez J."/>
            <person name="Henrissat B."/>
            <person name="Kuo A."/>
            <person name="Liang C."/>
            <person name="Lipzen A."/>
            <person name="Lutzoni F."/>
            <person name="Magnuson J."/>
            <person name="Mondo S."/>
            <person name="Nolan M."/>
            <person name="Ohm R."/>
            <person name="Pangilinan J."/>
            <person name="Park H.-J."/>
            <person name="Ramirez L."/>
            <person name="Alfaro M."/>
            <person name="Sun H."/>
            <person name="Tritt A."/>
            <person name="Yoshinaga Y."/>
            <person name="Zwiers L.-H."/>
            <person name="Turgeon B."/>
            <person name="Goodwin S."/>
            <person name="Spatafora J."/>
            <person name="Crous P."/>
            <person name="Grigoriev I."/>
        </authorList>
    </citation>
    <scope>NUCLEOTIDE SEQUENCE</scope>
    <source>
        <strain evidence="2">CBS 113979</strain>
    </source>
</reference>
<name>A0A6G1HBI6_9PEZI</name>